<keyword evidence="2" id="KW-1185">Reference proteome</keyword>
<gene>
    <name evidence="1" type="ORF">BS47DRAFT_1371853</name>
</gene>
<dbReference type="EMBL" id="MU128944">
    <property type="protein sequence ID" value="KAF9516008.1"/>
    <property type="molecule type" value="Genomic_DNA"/>
</dbReference>
<dbReference type="SUPFAM" id="SSF48371">
    <property type="entry name" value="ARM repeat"/>
    <property type="match status" value="1"/>
</dbReference>
<dbReference type="GO" id="GO:0006606">
    <property type="term" value="P:protein import into nucleus"/>
    <property type="evidence" value="ECO:0007669"/>
    <property type="project" value="TreeGrafter"/>
</dbReference>
<dbReference type="Gene3D" id="1.25.10.10">
    <property type="entry name" value="Leucine-rich Repeat Variant"/>
    <property type="match status" value="1"/>
</dbReference>
<evidence type="ECO:0000313" key="2">
    <source>
        <dbReference type="Proteomes" id="UP000886523"/>
    </source>
</evidence>
<dbReference type="OrthoDB" id="431626at2759"/>
<dbReference type="AlphaFoldDB" id="A0A9P6DYT8"/>
<dbReference type="PANTHER" id="PTHR10997">
    <property type="entry name" value="IMPORTIN-7, 8, 11"/>
    <property type="match status" value="1"/>
</dbReference>
<sequence length="1049" mass="115709">MGLCAKRRASQPTTTRTCCQYGRIGTKRRATLQTIDCGGYELSDTCRCLIGSLNADSNIRIQAELKLAELFLLSTTPIELATICVTSTEDPHLRQIRISLGKYISERWSPFFPTWKGTSAPVEVKDQVRAIIFRGLSDSNLKIRTASAFVISKIAHSDWPDHYPTLLHDLISLLESRAPESVHGALQVFTEFSRDDLTEDQILPVLRQLLPILLSILGQAEQHSPLTRARAVGVFRQCITSVLMVGDQHPDAIQEATVSVLPQWLEAFEILLSSPPLADVQDSSNWNPLAIRMQIFRTLNLLHAWLPRILTPHLATLLSLAIGHLDILFPPFQHFHVIRDGRDPPPVTTADDPDQEISLPILAASIQDLLSQVARAKRAKDWFEDKANLKACVHVLAGWTQMTGEDLDANAFVAEQDDDSAVMSLRIAGIDFLQNLLDAFPLPTARELQAITQEVVDSSRQSQQKAQPDWWKPLEAILAVLGSEADALMQIVEDEQSEGRVRPFEVEYLLVNVIPSLLALSDYPFLQGRAFVFASSFAKLCRPVDAAVVRAYAPRILAILSSFLSTTSEDTLSLILDTLTVVVKIDLGTWLSPEVTSSLTAAILDTWRRNFKDPLLLSVLADLITTIAASPAPGVYTTLVSQLLPSLVQSLEAATANAQESWLASSALELIAGVLQGGEKGKLGDGLVAGLAPSLFDCINASQDRDVTVKGTECIALIVRKGCDQLLSWNDRAGRSGLDNVLAFVARLLSPTENEASGLLVGDLIIHLLRNTGEAILPILPQLLQTMVNRIPTAKTATFLQSLTAPFAFLIQTHRDTVISLLESITTPAGNGLEVFVRAWCDNAETFVGFWQQRVSTLAFCEMLLSNNAALRRLQVKGEQIIKPETRNVIMTRSRTKQMPVEYESITFPVKALKIILHDLQASVKPAEDDVKPENAESDDGDETWADEEVFQGMKNEEYRFLSGLSLQKVGYDQINNCYGLIEFVEDDGVEDAGEDEELRNDPISQMDMRTHLLSFLRQCAAADPSEFGFIASQLTEEEAAVVKQVLMD</sequence>
<reference evidence="1" key="1">
    <citation type="journal article" date="2020" name="Nat. Commun.">
        <title>Large-scale genome sequencing of mycorrhizal fungi provides insights into the early evolution of symbiotic traits.</title>
        <authorList>
            <person name="Miyauchi S."/>
            <person name="Kiss E."/>
            <person name="Kuo A."/>
            <person name="Drula E."/>
            <person name="Kohler A."/>
            <person name="Sanchez-Garcia M."/>
            <person name="Morin E."/>
            <person name="Andreopoulos B."/>
            <person name="Barry K.W."/>
            <person name="Bonito G."/>
            <person name="Buee M."/>
            <person name="Carver A."/>
            <person name="Chen C."/>
            <person name="Cichocki N."/>
            <person name="Clum A."/>
            <person name="Culley D."/>
            <person name="Crous P.W."/>
            <person name="Fauchery L."/>
            <person name="Girlanda M."/>
            <person name="Hayes R.D."/>
            <person name="Keri Z."/>
            <person name="LaButti K."/>
            <person name="Lipzen A."/>
            <person name="Lombard V."/>
            <person name="Magnuson J."/>
            <person name="Maillard F."/>
            <person name="Murat C."/>
            <person name="Nolan M."/>
            <person name="Ohm R.A."/>
            <person name="Pangilinan J."/>
            <person name="Pereira M.F."/>
            <person name="Perotto S."/>
            <person name="Peter M."/>
            <person name="Pfister S."/>
            <person name="Riley R."/>
            <person name="Sitrit Y."/>
            <person name="Stielow J.B."/>
            <person name="Szollosi G."/>
            <person name="Zifcakova L."/>
            <person name="Stursova M."/>
            <person name="Spatafora J.W."/>
            <person name="Tedersoo L."/>
            <person name="Vaario L.M."/>
            <person name="Yamada A."/>
            <person name="Yan M."/>
            <person name="Wang P."/>
            <person name="Xu J."/>
            <person name="Bruns T."/>
            <person name="Baldrian P."/>
            <person name="Vilgalys R."/>
            <person name="Dunand C."/>
            <person name="Henrissat B."/>
            <person name="Grigoriev I.V."/>
            <person name="Hibbett D."/>
            <person name="Nagy L.G."/>
            <person name="Martin F.M."/>
        </authorList>
    </citation>
    <scope>NUCLEOTIDE SEQUENCE</scope>
    <source>
        <strain evidence="1">UP504</strain>
    </source>
</reference>
<protein>
    <recommendedName>
        <fullName evidence="3">ARM repeat-containing protein</fullName>
    </recommendedName>
</protein>
<dbReference type="PANTHER" id="PTHR10997:SF9">
    <property type="entry name" value="IMPORTIN-9"/>
    <property type="match status" value="1"/>
</dbReference>
<evidence type="ECO:0008006" key="3">
    <source>
        <dbReference type="Google" id="ProtNLM"/>
    </source>
</evidence>
<comment type="caution">
    <text evidence="1">The sequence shown here is derived from an EMBL/GenBank/DDBJ whole genome shotgun (WGS) entry which is preliminary data.</text>
</comment>
<dbReference type="Proteomes" id="UP000886523">
    <property type="component" value="Unassembled WGS sequence"/>
</dbReference>
<dbReference type="InterPro" id="IPR011989">
    <property type="entry name" value="ARM-like"/>
</dbReference>
<accession>A0A9P6DYT8</accession>
<proteinExistence type="predicted"/>
<evidence type="ECO:0000313" key="1">
    <source>
        <dbReference type="EMBL" id="KAF9516008.1"/>
    </source>
</evidence>
<organism evidence="1 2">
    <name type="scientific">Hydnum rufescens UP504</name>
    <dbReference type="NCBI Taxonomy" id="1448309"/>
    <lineage>
        <taxon>Eukaryota</taxon>
        <taxon>Fungi</taxon>
        <taxon>Dikarya</taxon>
        <taxon>Basidiomycota</taxon>
        <taxon>Agaricomycotina</taxon>
        <taxon>Agaricomycetes</taxon>
        <taxon>Cantharellales</taxon>
        <taxon>Hydnaceae</taxon>
        <taxon>Hydnum</taxon>
    </lineage>
</organism>
<dbReference type="GO" id="GO:0005635">
    <property type="term" value="C:nuclear envelope"/>
    <property type="evidence" value="ECO:0007669"/>
    <property type="project" value="TreeGrafter"/>
</dbReference>
<dbReference type="InterPro" id="IPR016024">
    <property type="entry name" value="ARM-type_fold"/>
</dbReference>
<dbReference type="GO" id="GO:0005829">
    <property type="term" value="C:cytosol"/>
    <property type="evidence" value="ECO:0007669"/>
    <property type="project" value="TreeGrafter"/>
</dbReference>
<name>A0A9P6DYT8_9AGAM</name>